<evidence type="ECO:0000313" key="2">
    <source>
        <dbReference type="Proteomes" id="UP000054018"/>
    </source>
</evidence>
<dbReference type="STRING" id="765257.A0A0C9Y4N7"/>
<evidence type="ECO:0000313" key="1">
    <source>
        <dbReference type="EMBL" id="KIK19665.1"/>
    </source>
</evidence>
<dbReference type="OrthoDB" id="4349954at2759"/>
<reference evidence="1 2" key="1">
    <citation type="submission" date="2014-04" db="EMBL/GenBank/DDBJ databases">
        <authorList>
            <consortium name="DOE Joint Genome Institute"/>
            <person name="Kuo A."/>
            <person name="Kohler A."/>
            <person name="Costa M.D."/>
            <person name="Nagy L.G."/>
            <person name="Floudas D."/>
            <person name="Copeland A."/>
            <person name="Barry K.W."/>
            <person name="Cichocki N."/>
            <person name="Veneault-Fourrey C."/>
            <person name="LaButti K."/>
            <person name="Lindquist E.A."/>
            <person name="Lipzen A."/>
            <person name="Lundell T."/>
            <person name="Morin E."/>
            <person name="Murat C."/>
            <person name="Sun H."/>
            <person name="Tunlid A."/>
            <person name="Henrissat B."/>
            <person name="Grigoriev I.V."/>
            <person name="Hibbett D.S."/>
            <person name="Martin F."/>
            <person name="Nordberg H.P."/>
            <person name="Cantor M.N."/>
            <person name="Hua S.X."/>
        </authorList>
    </citation>
    <scope>NUCLEOTIDE SEQUENCE [LARGE SCALE GENOMIC DNA]</scope>
    <source>
        <strain evidence="1 2">441</strain>
    </source>
</reference>
<gene>
    <name evidence="1" type="ORF">PISMIDRAFT_658764</name>
</gene>
<reference evidence="2" key="2">
    <citation type="submission" date="2015-01" db="EMBL/GenBank/DDBJ databases">
        <title>Evolutionary Origins and Diversification of the Mycorrhizal Mutualists.</title>
        <authorList>
            <consortium name="DOE Joint Genome Institute"/>
            <consortium name="Mycorrhizal Genomics Consortium"/>
            <person name="Kohler A."/>
            <person name="Kuo A."/>
            <person name="Nagy L.G."/>
            <person name="Floudas D."/>
            <person name="Copeland A."/>
            <person name="Barry K.W."/>
            <person name="Cichocki N."/>
            <person name="Veneault-Fourrey C."/>
            <person name="LaButti K."/>
            <person name="Lindquist E.A."/>
            <person name="Lipzen A."/>
            <person name="Lundell T."/>
            <person name="Morin E."/>
            <person name="Murat C."/>
            <person name="Riley R."/>
            <person name="Ohm R."/>
            <person name="Sun H."/>
            <person name="Tunlid A."/>
            <person name="Henrissat B."/>
            <person name="Grigoriev I.V."/>
            <person name="Hibbett D.S."/>
            <person name="Martin F."/>
        </authorList>
    </citation>
    <scope>NUCLEOTIDE SEQUENCE [LARGE SCALE GENOMIC DNA]</scope>
    <source>
        <strain evidence="2">441</strain>
    </source>
</reference>
<protein>
    <submittedName>
        <fullName evidence="1">Uncharacterized protein</fullName>
    </submittedName>
</protein>
<dbReference type="AlphaFoldDB" id="A0A0C9Y4N7"/>
<keyword evidence="2" id="KW-1185">Reference proteome</keyword>
<dbReference type="HOGENOM" id="CLU_1971403_0_0_1"/>
<proteinExistence type="predicted"/>
<organism evidence="1 2">
    <name type="scientific">Pisolithus microcarpus 441</name>
    <dbReference type="NCBI Taxonomy" id="765257"/>
    <lineage>
        <taxon>Eukaryota</taxon>
        <taxon>Fungi</taxon>
        <taxon>Dikarya</taxon>
        <taxon>Basidiomycota</taxon>
        <taxon>Agaricomycotina</taxon>
        <taxon>Agaricomycetes</taxon>
        <taxon>Agaricomycetidae</taxon>
        <taxon>Boletales</taxon>
        <taxon>Sclerodermatineae</taxon>
        <taxon>Pisolithaceae</taxon>
        <taxon>Pisolithus</taxon>
    </lineage>
</organism>
<sequence>MALSSTDGVKISQRTIRARLQEKMQQVPAIKHLGYLRTSIQQSSSPLMRLRETDSVIRVEDTELESAPKDADGEDMEEDQVKTLAQVSPGENVKVFRKPVIALLSTGNNLLDLQSHKPISGDEWGGI</sequence>
<name>A0A0C9Y4N7_9AGAM</name>
<dbReference type="EMBL" id="KN833780">
    <property type="protein sequence ID" value="KIK19665.1"/>
    <property type="molecule type" value="Genomic_DNA"/>
</dbReference>
<accession>A0A0C9Y4N7</accession>
<dbReference type="Proteomes" id="UP000054018">
    <property type="component" value="Unassembled WGS sequence"/>
</dbReference>